<dbReference type="EMBL" id="CAMXCT020004589">
    <property type="protein sequence ID" value="CAL1163045.1"/>
    <property type="molecule type" value="Genomic_DNA"/>
</dbReference>
<comment type="similarity">
    <text evidence="1">Belongs to the glycosyl hydrolase 13 family.</text>
</comment>
<comment type="caution">
    <text evidence="2">The sequence shown here is derived from an EMBL/GenBank/DDBJ whole genome shotgun (WGS) entry which is preliminary data.</text>
</comment>
<gene>
    <name evidence="2" type="ORF">C1SCF055_LOCUS35010</name>
</gene>
<accession>A0A9P1GDS6</accession>
<dbReference type="Proteomes" id="UP001152797">
    <property type="component" value="Unassembled WGS sequence"/>
</dbReference>
<evidence type="ECO:0000313" key="4">
    <source>
        <dbReference type="Proteomes" id="UP001152797"/>
    </source>
</evidence>
<dbReference type="OrthoDB" id="550577at2759"/>
<keyword evidence="4" id="KW-1185">Reference proteome</keyword>
<dbReference type="Gene3D" id="3.20.20.80">
    <property type="entry name" value="Glycosidases"/>
    <property type="match status" value="1"/>
</dbReference>
<dbReference type="SUPFAM" id="SSF51445">
    <property type="entry name" value="(Trans)glycosidases"/>
    <property type="match status" value="1"/>
</dbReference>
<proteinExistence type="inferred from homology"/>
<evidence type="ECO:0000313" key="3">
    <source>
        <dbReference type="EMBL" id="CAL1163045.1"/>
    </source>
</evidence>
<organism evidence="2">
    <name type="scientific">Cladocopium goreaui</name>
    <dbReference type="NCBI Taxonomy" id="2562237"/>
    <lineage>
        <taxon>Eukaryota</taxon>
        <taxon>Sar</taxon>
        <taxon>Alveolata</taxon>
        <taxon>Dinophyceae</taxon>
        <taxon>Suessiales</taxon>
        <taxon>Symbiodiniaceae</taxon>
        <taxon>Cladocopium</taxon>
    </lineage>
</organism>
<dbReference type="PANTHER" id="PTHR43447">
    <property type="entry name" value="ALPHA-AMYLASE"/>
    <property type="match status" value="1"/>
</dbReference>
<sequence>PFINNRYLCDLFGLVDLDTENVLVQEQLQNYLKVLFERGVTMLRIDAAMHVYPESLIAIVSGVPFDYIVQEYYPEASFAKSLPKAGMVGHFTNFQFGDSVGQVLFDDWLDSGEWQDSTKRFGDLLHIGFPSPDCEYSLCQMIYPPELALLFLDNHDQQRERWKTEKGGPPDSPMCRGNLRKVDIAGLSTSMDSPTTSLNSLCWLGPMETECVSCHHMPLTSFTRAHRV</sequence>
<name>A0A9P1GDS6_9DINO</name>
<evidence type="ECO:0000313" key="2">
    <source>
        <dbReference type="EMBL" id="CAI4009670.1"/>
    </source>
</evidence>
<evidence type="ECO:0008006" key="5">
    <source>
        <dbReference type="Google" id="ProtNLM"/>
    </source>
</evidence>
<reference evidence="3" key="2">
    <citation type="submission" date="2024-04" db="EMBL/GenBank/DDBJ databases">
        <authorList>
            <person name="Chen Y."/>
            <person name="Shah S."/>
            <person name="Dougan E. K."/>
            <person name="Thang M."/>
            <person name="Chan C."/>
        </authorList>
    </citation>
    <scope>NUCLEOTIDE SEQUENCE [LARGE SCALE GENOMIC DNA]</scope>
</reference>
<dbReference type="EMBL" id="CAMXCT010004589">
    <property type="protein sequence ID" value="CAI4009670.1"/>
    <property type="molecule type" value="Genomic_DNA"/>
</dbReference>
<protein>
    <recommendedName>
        <fullName evidence="5">Alpha-amylase</fullName>
    </recommendedName>
</protein>
<dbReference type="EMBL" id="CAMXCT030004589">
    <property type="protein sequence ID" value="CAL4796982.1"/>
    <property type="molecule type" value="Genomic_DNA"/>
</dbReference>
<reference evidence="2" key="1">
    <citation type="submission" date="2022-10" db="EMBL/GenBank/DDBJ databases">
        <authorList>
            <person name="Chen Y."/>
            <person name="Dougan E. K."/>
            <person name="Chan C."/>
            <person name="Rhodes N."/>
            <person name="Thang M."/>
        </authorList>
    </citation>
    <scope>NUCLEOTIDE SEQUENCE</scope>
</reference>
<dbReference type="AlphaFoldDB" id="A0A9P1GDS6"/>
<feature type="non-terminal residue" evidence="2">
    <location>
        <position position="1"/>
    </location>
</feature>
<dbReference type="InterPro" id="IPR017853">
    <property type="entry name" value="GH"/>
</dbReference>
<evidence type="ECO:0000256" key="1">
    <source>
        <dbReference type="ARBA" id="ARBA00008061"/>
    </source>
</evidence>